<dbReference type="RefSeq" id="WP_184391780.1">
    <property type="nucleotide sequence ID" value="NZ_BAAAJD010000011.1"/>
</dbReference>
<dbReference type="PANTHER" id="PTHR30290">
    <property type="entry name" value="PERIPLASMIC BINDING COMPONENT OF ABC TRANSPORTER"/>
    <property type="match status" value="1"/>
</dbReference>
<feature type="domain" description="Solute-binding protein family 5" evidence="1">
    <location>
        <begin position="105"/>
        <end position="466"/>
    </location>
</feature>
<dbReference type="GO" id="GO:1904680">
    <property type="term" value="F:peptide transmembrane transporter activity"/>
    <property type="evidence" value="ECO:0007669"/>
    <property type="project" value="TreeGrafter"/>
</dbReference>
<dbReference type="Gene3D" id="3.40.190.10">
    <property type="entry name" value="Periplasmic binding protein-like II"/>
    <property type="match status" value="1"/>
</dbReference>
<dbReference type="InterPro" id="IPR039424">
    <property type="entry name" value="SBP_5"/>
</dbReference>
<sequence>MLSAVLLAASACTGGSQSEQRTAASAEATDINAADRGELADGGTLEWGINEFPAQWNPHHADGNLATVDTVTSALLPSPFEPDPDGGARPAPDYVLGADVRRDGGGQVLTLELNPEAHWSDGTPITWKDYRATAEALAGGADGYKVRGEVGYDRIASVERGADPFEVVVSFGEPFSEYPSLFDPLLPARYAGDPEAFDTGYREDVPLTAGPFAFAGIDRGRQTVTLERSADWWGDPAVLDEIVFRAMDGEALTTSFLEGGVDAFELPVDAAAFERASSAADGEVRTALGPDYRHITLNGESPALSDVRVRHALFLGIDRAALTDAALEGVDWSAEPLGNHFLLEGLPGYTDNSGEWGERDTGRAAELLDEAGWTAGDGGTRTNGDGDPLTLRYLVPRGHAPAQSEAEMVQAMLEEIGVAVDIEPVGGDELFSRYVLPGDYDLVSFVNTGGDFPISSSLPQWASPAGGAADPDWRSNVGRISAPEIDAAMEEALTAQDPETATAAVNEADRLLWEAGHTLPLYQRPQLMAVRTDLANIGAPGFQTLDYADIGYLEEKG</sequence>
<dbReference type="SUPFAM" id="SSF53850">
    <property type="entry name" value="Periplasmic binding protein-like II"/>
    <property type="match status" value="1"/>
</dbReference>
<reference evidence="2 3" key="1">
    <citation type="submission" date="2020-08" db="EMBL/GenBank/DDBJ databases">
        <title>Sequencing the genomes of 1000 actinobacteria strains.</title>
        <authorList>
            <person name="Klenk H.-P."/>
        </authorList>
    </citation>
    <scope>NUCLEOTIDE SEQUENCE [LARGE SCALE GENOMIC DNA]</scope>
    <source>
        <strain evidence="2 3">DSM 44551</strain>
    </source>
</reference>
<dbReference type="InterPro" id="IPR030678">
    <property type="entry name" value="Peptide/Ni-bd"/>
</dbReference>
<dbReference type="GO" id="GO:0043190">
    <property type="term" value="C:ATP-binding cassette (ABC) transporter complex"/>
    <property type="evidence" value="ECO:0007669"/>
    <property type="project" value="InterPro"/>
</dbReference>
<gene>
    <name evidence="2" type="ORF">HDA36_002261</name>
</gene>
<dbReference type="Proteomes" id="UP000572635">
    <property type="component" value="Unassembled WGS sequence"/>
</dbReference>
<name>A0A7W8VDF0_9ACTN</name>
<dbReference type="PANTHER" id="PTHR30290:SF65">
    <property type="entry name" value="MONOACYL PHOSPHATIDYLINOSITOL TETRAMANNOSIDE-BINDING PROTEIN LPQW-RELATED"/>
    <property type="match status" value="1"/>
</dbReference>
<dbReference type="Pfam" id="PF00496">
    <property type="entry name" value="SBP_bac_5"/>
    <property type="match status" value="1"/>
</dbReference>
<dbReference type="AlphaFoldDB" id="A0A7W8VDF0"/>
<evidence type="ECO:0000313" key="3">
    <source>
        <dbReference type="Proteomes" id="UP000572635"/>
    </source>
</evidence>
<dbReference type="InterPro" id="IPR000914">
    <property type="entry name" value="SBP_5_dom"/>
</dbReference>
<dbReference type="EMBL" id="JACHDB010000001">
    <property type="protein sequence ID" value="MBB5432177.1"/>
    <property type="molecule type" value="Genomic_DNA"/>
</dbReference>
<evidence type="ECO:0000313" key="2">
    <source>
        <dbReference type="EMBL" id="MBB5432177.1"/>
    </source>
</evidence>
<protein>
    <submittedName>
        <fullName evidence="2">Peptide/nickel transport system substrate-binding protein</fullName>
    </submittedName>
</protein>
<dbReference type="Gene3D" id="3.10.105.10">
    <property type="entry name" value="Dipeptide-binding Protein, Domain 3"/>
    <property type="match status" value="1"/>
</dbReference>
<organism evidence="2 3">
    <name type="scientific">Nocardiopsis composta</name>
    <dbReference type="NCBI Taxonomy" id="157465"/>
    <lineage>
        <taxon>Bacteria</taxon>
        <taxon>Bacillati</taxon>
        <taxon>Actinomycetota</taxon>
        <taxon>Actinomycetes</taxon>
        <taxon>Streptosporangiales</taxon>
        <taxon>Nocardiopsidaceae</taxon>
        <taxon>Nocardiopsis</taxon>
    </lineage>
</organism>
<accession>A0A7W8VDF0</accession>
<keyword evidence="3" id="KW-1185">Reference proteome</keyword>
<dbReference type="GO" id="GO:0042597">
    <property type="term" value="C:periplasmic space"/>
    <property type="evidence" value="ECO:0007669"/>
    <property type="project" value="UniProtKB-ARBA"/>
</dbReference>
<comment type="caution">
    <text evidence="2">The sequence shown here is derived from an EMBL/GenBank/DDBJ whole genome shotgun (WGS) entry which is preliminary data.</text>
</comment>
<evidence type="ECO:0000259" key="1">
    <source>
        <dbReference type="Pfam" id="PF00496"/>
    </source>
</evidence>
<dbReference type="GO" id="GO:0015833">
    <property type="term" value="P:peptide transport"/>
    <property type="evidence" value="ECO:0007669"/>
    <property type="project" value="TreeGrafter"/>
</dbReference>
<dbReference type="PIRSF" id="PIRSF002741">
    <property type="entry name" value="MppA"/>
    <property type="match status" value="1"/>
</dbReference>
<dbReference type="CDD" id="cd08501">
    <property type="entry name" value="PBP2_Lpqw"/>
    <property type="match status" value="1"/>
</dbReference>
<proteinExistence type="predicted"/>